<feature type="transmembrane region" description="Helical" evidence="1">
    <location>
        <begin position="91"/>
        <end position="112"/>
    </location>
</feature>
<protein>
    <submittedName>
        <fullName evidence="2">Uncharacterized protein</fullName>
    </submittedName>
</protein>
<feature type="transmembrane region" description="Helical" evidence="1">
    <location>
        <begin position="30"/>
        <end position="50"/>
    </location>
</feature>
<keyword evidence="1" id="KW-1133">Transmembrane helix</keyword>
<keyword evidence="1" id="KW-0472">Membrane</keyword>
<dbReference type="Proteomes" id="UP000297229">
    <property type="component" value="Unassembled WGS sequence"/>
</dbReference>
<keyword evidence="1" id="KW-0812">Transmembrane</keyword>
<evidence type="ECO:0000313" key="3">
    <source>
        <dbReference type="Proteomes" id="UP000297229"/>
    </source>
</evidence>
<organism evidence="2 3">
    <name type="scientific">Botrytis elliptica</name>
    <dbReference type="NCBI Taxonomy" id="278938"/>
    <lineage>
        <taxon>Eukaryota</taxon>
        <taxon>Fungi</taxon>
        <taxon>Dikarya</taxon>
        <taxon>Ascomycota</taxon>
        <taxon>Pezizomycotina</taxon>
        <taxon>Leotiomycetes</taxon>
        <taxon>Helotiales</taxon>
        <taxon>Sclerotiniaceae</taxon>
        <taxon>Botrytis</taxon>
    </lineage>
</organism>
<feature type="transmembrane region" description="Helical" evidence="1">
    <location>
        <begin position="207"/>
        <end position="229"/>
    </location>
</feature>
<accession>A0A4Z1I5P5</accession>
<dbReference type="EMBL" id="PQXM01001668">
    <property type="protein sequence ID" value="TGO52263.1"/>
    <property type="molecule type" value="Genomic_DNA"/>
</dbReference>
<evidence type="ECO:0000313" key="2">
    <source>
        <dbReference type="EMBL" id="TGO52263.1"/>
    </source>
</evidence>
<name>A0A4Z1I5P5_9HELO</name>
<reference evidence="2 3" key="1">
    <citation type="submission" date="2017-12" db="EMBL/GenBank/DDBJ databases">
        <title>Comparative genomics of Botrytis spp.</title>
        <authorList>
            <person name="Valero-Jimenez C.A."/>
            <person name="Tapia P."/>
            <person name="Veloso J."/>
            <person name="Silva-Moreno E."/>
            <person name="Staats M."/>
            <person name="Valdes J.H."/>
            <person name="Van Kan J.A.L."/>
        </authorList>
    </citation>
    <scope>NUCLEOTIDE SEQUENCE [LARGE SCALE GENOMIC DNA]</scope>
    <source>
        <strain evidence="2 3">Be9601</strain>
    </source>
</reference>
<feature type="transmembrane region" description="Helical" evidence="1">
    <location>
        <begin position="178"/>
        <end position="201"/>
    </location>
</feature>
<feature type="transmembrane region" description="Helical" evidence="1">
    <location>
        <begin position="6"/>
        <end position="23"/>
    </location>
</feature>
<evidence type="ECO:0000256" key="1">
    <source>
        <dbReference type="SAM" id="Phobius"/>
    </source>
</evidence>
<dbReference type="AlphaFoldDB" id="A0A4Z1I5P5"/>
<comment type="caution">
    <text evidence="2">The sequence shown here is derived from an EMBL/GenBank/DDBJ whole genome shotgun (WGS) entry which is preliminary data.</text>
</comment>
<keyword evidence="3" id="KW-1185">Reference proteome</keyword>
<gene>
    <name evidence="2" type="ORF">BELL_1670g00010</name>
</gene>
<sequence length="231" mass="26259">MASTKIILWTGMLLATAATYSFLSNSHYKILRFLRFPTVFVFPTTLYFIMEFNLQEKKEFINKFLTFLPEFYNHFDIQKVSEFFKGLPLPFWLIIALAICALVVNSITTSFFEAYHQQNEYAFQSTSAVLHTVDHIATSVQGYFQIVSTSLQAASQTAFASLQTASQFSAGVTFSSHFPIICLCILFFMGIVLLIASLLFSKGKQQWAFALIAVILAAPGYIYLVYWLIKF</sequence>
<proteinExistence type="predicted"/>